<dbReference type="PANTHER" id="PTHR42920:SF11">
    <property type="entry name" value="INNER MEMBRANE PROTEIN YTFF"/>
    <property type="match status" value="1"/>
</dbReference>
<evidence type="ECO:0000256" key="1">
    <source>
        <dbReference type="ARBA" id="ARBA00004651"/>
    </source>
</evidence>
<feature type="region of interest" description="Disordered" evidence="6">
    <location>
        <begin position="314"/>
        <end position="351"/>
    </location>
</feature>
<dbReference type="InterPro" id="IPR051258">
    <property type="entry name" value="Diverse_Substrate_Transporter"/>
</dbReference>
<gene>
    <name evidence="9" type="ORF">RCIX361</name>
</gene>
<evidence type="ECO:0000313" key="10">
    <source>
        <dbReference type="Proteomes" id="UP000000663"/>
    </source>
</evidence>
<evidence type="ECO:0000256" key="5">
    <source>
        <dbReference type="ARBA" id="ARBA00023136"/>
    </source>
</evidence>
<keyword evidence="5 7" id="KW-0472">Membrane</keyword>
<sequence length="351" mass="36922">MMDRQQIYPVFLAVGGAALFGASAPLAKALLGSVDPIVLAALLYLGCGAGLLLAKITTRLRTVKREAGLAKTDLPWLAASAISGGVIAPILLMLGLQATPAATASLLLNFECVATTSIAVLAFREAVGRRVWVAIGLITVAAAVLTLDLSGAFGISAGALAVVGACIFWGIDNNVTCRISAKDPVTIGLIKGLAAGTFSLILAAALSRQMPAGITPVVIVLIVGALCYGLSIVMFIRATRGMGAARTSAWFGIAPFAGTALSLVLFTDAPGLQLLLSLPLMIAGAALLFGEHHDHVHVHTAVYHEHYYEPDTHHPFKTPGSGMHHHEEVRHTHAHRPDIHHRHEHEEEKKE</sequence>
<dbReference type="PANTHER" id="PTHR42920">
    <property type="entry name" value="OS03G0707200 PROTEIN-RELATED"/>
    <property type="match status" value="1"/>
</dbReference>
<evidence type="ECO:0000256" key="4">
    <source>
        <dbReference type="ARBA" id="ARBA00022989"/>
    </source>
</evidence>
<feature type="transmembrane region" description="Helical" evidence="7">
    <location>
        <begin position="184"/>
        <end position="206"/>
    </location>
</feature>
<feature type="compositionally biased region" description="Basic and acidic residues" evidence="6">
    <location>
        <begin position="324"/>
        <end position="337"/>
    </location>
</feature>
<dbReference type="GO" id="GO:0005886">
    <property type="term" value="C:plasma membrane"/>
    <property type="evidence" value="ECO:0007669"/>
    <property type="project" value="UniProtKB-SubCell"/>
</dbReference>
<dbReference type="KEGG" id="rci:RCIX361"/>
<evidence type="ECO:0000259" key="8">
    <source>
        <dbReference type="Pfam" id="PF00892"/>
    </source>
</evidence>
<keyword evidence="3 7" id="KW-0812">Transmembrane</keyword>
<comment type="subcellular location">
    <subcellularLocation>
        <location evidence="1">Cell membrane</location>
        <topology evidence="1">Multi-pass membrane protein</topology>
    </subcellularLocation>
</comment>
<dbReference type="STRING" id="351160.RCIX361"/>
<keyword evidence="10" id="KW-1185">Reference proteome</keyword>
<feature type="transmembrane region" description="Helical" evidence="7">
    <location>
        <begin position="130"/>
        <end position="147"/>
    </location>
</feature>
<evidence type="ECO:0000256" key="3">
    <source>
        <dbReference type="ARBA" id="ARBA00022692"/>
    </source>
</evidence>
<dbReference type="InterPro" id="IPR000620">
    <property type="entry name" value="EamA_dom"/>
</dbReference>
<dbReference type="PATRIC" id="fig|351160.9.peg.2427"/>
<protein>
    <recommendedName>
        <fullName evidence="8">EamA domain-containing protein</fullName>
    </recommendedName>
</protein>
<dbReference type="Pfam" id="PF00892">
    <property type="entry name" value="EamA"/>
    <property type="match status" value="2"/>
</dbReference>
<feature type="domain" description="EamA" evidence="8">
    <location>
        <begin position="10"/>
        <end position="146"/>
    </location>
</feature>
<dbReference type="SUPFAM" id="SSF103481">
    <property type="entry name" value="Multidrug resistance efflux transporter EmrE"/>
    <property type="match status" value="2"/>
</dbReference>
<name>Q0W735_METAR</name>
<dbReference type="RefSeq" id="WP_012036693.1">
    <property type="nucleotide sequence ID" value="NC_009464.1"/>
</dbReference>
<evidence type="ECO:0000256" key="6">
    <source>
        <dbReference type="SAM" id="MobiDB-lite"/>
    </source>
</evidence>
<feature type="transmembrane region" description="Helical" evidence="7">
    <location>
        <begin position="74"/>
        <end position="96"/>
    </location>
</feature>
<dbReference type="GeneID" id="5143896"/>
<reference evidence="9 10" key="1">
    <citation type="journal article" date="2006" name="Science">
        <title>Genome of rice cluster I archaea -- the key methane producers in the rice rhizosphere.</title>
        <authorList>
            <person name="Erkel C."/>
            <person name="Kube M."/>
            <person name="Reinhardt R."/>
            <person name="Liesack W."/>
        </authorList>
    </citation>
    <scope>NUCLEOTIDE SEQUENCE [LARGE SCALE GENOMIC DNA]</scope>
    <source>
        <strain evidence="10">DSM 22066 / NBRC 105507 / MRE50</strain>
    </source>
</reference>
<keyword evidence="4 7" id="KW-1133">Transmembrane helix</keyword>
<feature type="transmembrane region" description="Helical" evidence="7">
    <location>
        <begin position="37"/>
        <end position="54"/>
    </location>
</feature>
<accession>Q0W735</accession>
<evidence type="ECO:0000256" key="7">
    <source>
        <dbReference type="SAM" id="Phobius"/>
    </source>
</evidence>
<dbReference type="AlphaFoldDB" id="Q0W735"/>
<feature type="transmembrane region" description="Helical" evidence="7">
    <location>
        <begin position="153"/>
        <end position="172"/>
    </location>
</feature>
<keyword evidence="2" id="KW-1003">Cell membrane</keyword>
<dbReference type="Proteomes" id="UP000000663">
    <property type="component" value="Chromosome"/>
</dbReference>
<feature type="transmembrane region" description="Helical" evidence="7">
    <location>
        <begin position="212"/>
        <end position="236"/>
    </location>
</feature>
<feature type="domain" description="EamA" evidence="8">
    <location>
        <begin position="157"/>
        <end position="289"/>
    </location>
</feature>
<dbReference type="eggNOG" id="arCOG00273">
    <property type="taxonomic scope" value="Archaea"/>
</dbReference>
<feature type="transmembrane region" description="Helical" evidence="7">
    <location>
        <begin position="248"/>
        <end position="266"/>
    </location>
</feature>
<dbReference type="EMBL" id="AM114193">
    <property type="protein sequence ID" value="CAJ35808.1"/>
    <property type="molecule type" value="Genomic_DNA"/>
</dbReference>
<dbReference type="InterPro" id="IPR037185">
    <property type="entry name" value="EmrE-like"/>
</dbReference>
<evidence type="ECO:0000313" key="9">
    <source>
        <dbReference type="EMBL" id="CAJ35808.1"/>
    </source>
</evidence>
<organism evidence="9 10">
    <name type="scientific">Methanocella arvoryzae (strain DSM 22066 / NBRC 105507 / MRE50)</name>
    <dbReference type="NCBI Taxonomy" id="351160"/>
    <lineage>
        <taxon>Archaea</taxon>
        <taxon>Methanobacteriati</taxon>
        <taxon>Methanobacteriota</taxon>
        <taxon>Stenosarchaea group</taxon>
        <taxon>Methanomicrobia</taxon>
        <taxon>Methanocellales</taxon>
        <taxon>Methanocellaceae</taxon>
        <taxon>Methanocella</taxon>
    </lineage>
</organism>
<feature type="transmembrane region" description="Helical" evidence="7">
    <location>
        <begin position="102"/>
        <end position="123"/>
    </location>
</feature>
<evidence type="ECO:0000256" key="2">
    <source>
        <dbReference type="ARBA" id="ARBA00022475"/>
    </source>
</evidence>
<proteinExistence type="predicted"/>